<protein>
    <recommendedName>
        <fullName evidence="7">Fe2OG dioxygenase domain-containing protein</fullName>
    </recommendedName>
</protein>
<dbReference type="SUPFAM" id="SSF51197">
    <property type="entry name" value="Clavaminate synthase-like"/>
    <property type="match status" value="1"/>
</dbReference>
<dbReference type="STRING" id="4565.A0A3B6MJI7"/>
<dbReference type="Gramene" id="TraesCS5D02G007400.1">
    <property type="protein sequence ID" value="TraesCS5D02G007400.1"/>
    <property type="gene ID" value="TraesCS5D02G007400"/>
</dbReference>
<dbReference type="InterPro" id="IPR027443">
    <property type="entry name" value="IPNS-like_sf"/>
</dbReference>
<keyword evidence="3 6" id="KW-0479">Metal-binding</keyword>
<evidence type="ECO:0000256" key="1">
    <source>
        <dbReference type="ARBA" id="ARBA00001962"/>
    </source>
</evidence>
<dbReference type="Proteomes" id="UP000019116">
    <property type="component" value="Chromosome 5D"/>
</dbReference>
<organism evidence="8">
    <name type="scientific">Triticum aestivum</name>
    <name type="common">Wheat</name>
    <dbReference type="NCBI Taxonomy" id="4565"/>
    <lineage>
        <taxon>Eukaryota</taxon>
        <taxon>Viridiplantae</taxon>
        <taxon>Streptophyta</taxon>
        <taxon>Embryophyta</taxon>
        <taxon>Tracheophyta</taxon>
        <taxon>Spermatophyta</taxon>
        <taxon>Magnoliopsida</taxon>
        <taxon>Liliopsida</taxon>
        <taxon>Poales</taxon>
        <taxon>Poaceae</taxon>
        <taxon>BOP clade</taxon>
        <taxon>Pooideae</taxon>
        <taxon>Triticodae</taxon>
        <taxon>Triticeae</taxon>
        <taxon>Triticinae</taxon>
        <taxon>Triticum</taxon>
    </lineage>
</organism>
<keyword evidence="9" id="KW-1185">Reference proteome</keyword>
<dbReference type="PRINTS" id="PR00682">
    <property type="entry name" value="IPNSYNTHASE"/>
</dbReference>
<proteinExistence type="inferred from homology"/>
<evidence type="ECO:0000256" key="2">
    <source>
        <dbReference type="ARBA" id="ARBA00008056"/>
    </source>
</evidence>
<dbReference type="PANTHER" id="PTHR47991">
    <property type="entry name" value="OXOGLUTARATE/IRON-DEPENDENT DIOXYGENASE"/>
    <property type="match status" value="1"/>
</dbReference>
<dbReference type="InterPro" id="IPR050295">
    <property type="entry name" value="Plant_2OG-oxidoreductases"/>
</dbReference>
<dbReference type="Pfam" id="PF03171">
    <property type="entry name" value="2OG-FeII_Oxy"/>
    <property type="match status" value="1"/>
</dbReference>
<dbReference type="EnsemblPlants" id="TraesCS5D02G007400.1">
    <property type="protein sequence ID" value="TraesCS5D02G007400.1"/>
    <property type="gene ID" value="TraesCS5D02G007400"/>
</dbReference>
<keyword evidence="5 6" id="KW-0408">Iron</keyword>
<evidence type="ECO:0000256" key="3">
    <source>
        <dbReference type="ARBA" id="ARBA00022723"/>
    </source>
</evidence>
<evidence type="ECO:0000313" key="8">
    <source>
        <dbReference type="EnsemblPlants" id="TraesCS5D02G007400.1"/>
    </source>
</evidence>
<reference evidence="8" key="2">
    <citation type="submission" date="2018-10" db="UniProtKB">
        <authorList>
            <consortium name="EnsemblPlants"/>
        </authorList>
    </citation>
    <scope>IDENTIFICATION</scope>
</reference>
<dbReference type="Gramene" id="TraesCS5D03G0023600.1">
    <property type="protein sequence ID" value="TraesCS5D03G0023600.1.CDS"/>
    <property type="gene ID" value="TraesCS5D03G0023600"/>
</dbReference>
<accession>A0A3B6MJI7</accession>
<reference evidence="8" key="1">
    <citation type="submission" date="2018-08" db="EMBL/GenBank/DDBJ databases">
        <authorList>
            <person name="Rossello M."/>
        </authorList>
    </citation>
    <scope>NUCLEOTIDE SEQUENCE [LARGE SCALE GENOMIC DNA]</scope>
    <source>
        <strain evidence="8">cv. Chinese Spring</strain>
    </source>
</reference>
<dbReference type="OMA" id="MDAMMNA"/>
<dbReference type="FunFam" id="2.60.120.330:FF:000079">
    <property type="entry name" value="Protein SRG1"/>
    <property type="match status" value="1"/>
</dbReference>
<name>A0A3B6MJI7_WHEAT</name>
<dbReference type="OrthoDB" id="406156at2759"/>
<dbReference type="InterPro" id="IPR026992">
    <property type="entry name" value="DIOX_N"/>
</dbReference>
<evidence type="ECO:0000256" key="6">
    <source>
        <dbReference type="RuleBase" id="RU003682"/>
    </source>
</evidence>
<feature type="domain" description="Fe2OG dioxygenase" evidence="7">
    <location>
        <begin position="207"/>
        <end position="311"/>
    </location>
</feature>
<sequence length="360" mass="40707">MHLSIPPGNMKGTMEGEASPELKLEGDIPARYVMPQQDRPSAAAGVAPIPVVDLGRLSRPDADGGAVEEEAKLRWALETWGFFMITNHGIEASLMDAMMNASKEFFGQPTEEKQKYNNIIDGKRFRLEGYRSELLQSEGQTLDWSCRLSLQVEPEGERSFHLWPKYPKSLRDVLLQYASRTKIIKDCIMRALANLLELDEDYFINRTTTRARALARLGYYPPCPRPDLVLGFKPHYDGGALSILFIEENVGGLQVLRNGKWYNVLAKPCTLLINIAECIEIMSNGIFKSPPHRVLTNAEKERTSVAIFYGVDVETVVEPAPGLLDEKRLARFKKIKAEDYYGTVFEHFRQGKRLIDTLII</sequence>
<comment type="similarity">
    <text evidence="2 6">Belongs to the iron/ascorbate-dependent oxidoreductase family.</text>
</comment>
<evidence type="ECO:0000313" key="9">
    <source>
        <dbReference type="Proteomes" id="UP000019116"/>
    </source>
</evidence>
<keyword evidence="4 6" id="KW-0560">Oxidoreductase</keyword>
<dbReference type="SMR" id="A0A3B6MJI7"/>
<dbReference type="PROSITE" id="PS51471">
    <property type="entry name" value="FE2OG_OXY"/>
    <property type="match status" value="1"/>
</dbReference>
<comment type="cofactor">
    <cofactor evidence="1">
        <name>Fe cation</name>
        <dbReference type="ChEBI" id="CHEBI:24875"/>
    </cofactor>
</comment>
<dbReference type="InterPro" id="IPR005123">
    <property type="entry name" value="Oxoglu/Fe-dep_dioxygenase_dom"/>
</dbReference>
<dbReference type="AlphaFoldDB" id="A0A3B6MJI7"/>
<dbReference type="GO" id="GO:0016491">
    <property type="term" value="F:oxidoreductase activity"/>
    <property type="evidence" value="ECO:0007669"/>
    <property type="project" value="UniProtKB-KW"/>
</dbReference>
<dbReference type="Gene3D" id="2.60.120.330">
    <property type="entry name" value="B-lactam Antibiotic, Isopenicillin N Synthase, Chain"/>
    <property type="match status" value="1"/>
</dbReference>
<dbReference type="InterPro" id="IPR044861">
    <property type="entry name" value="IPNS-like_FE2OG_OXY"/>
</dbReference>
<dbReference type="Pfam" id="PF14226">
    <property type="entry name" value="DIOX_N"/>
    <property type="match status" value="1"/>
</dbReference>
<evidence type="ECO:0000259" key="7">
    <source>
        <dbReference type="PROSITE" id="PS51471"/>
    </source>
</evidence>
<evidence type="ECO:0000256" key="5">
    <source>
        <dbReference type="ARBA" id="ARBA00023004"/>
    </source>
</evidence>
<evidence type="ECO:0000256" key="4">
    <source>
        <dbReference type="ARBA" id="ARBA00023002"/>
    </source>
</evidence>
<dbReference type="GO" id="GO:0046872">
    <property type="term" value="F:metal ion binding"/>
    <property type="evidence" value="ECO:0007669"/>
    <property type="project" value="UniProtKB-KW"/>
</dbReference>